<evidence type="ECO:0000259" key="3">
    <source>
        <dbReference type="PROSITE" id="PS51480"/>
    </source>
</evidence>
<dbReference type="PANTHER" id="PTHR28629:SF4">
    <property type="entry name" value="TRIOKINASE_FMN CYCLASE"/>
    <property type="match status" value="1"/>
</dbReference>
<dbReference type="EMBL" id="VCDI01000004">
    <property type="protein sequence ID" value="TLU72226.1"/>
    <property type="molecule type" value="Genomic_DNA"/>
</dbReference>
<dbReference type="SUPFAM" id="SSF101473">
    <property type="entry name" value="DhaL-like"/>
    <property type="match status" value="1"/>
</dbReference>
<comment type="caution">
    <text evidence="4">The sequence shown here is derived from an EMBL/GenBank/DDBJ whole genome shotgun (WGS) entry which is preliminary data.</text>
</comment>
<dbReference type="GO" id="GO:0019563">
    <property type="term" value="P:glycerol catabolic process"/>
    <property type="evidence" value="ECO:0007669"/>
    <property type="project" value="TreeGrafter"/>
</dbReference>
<dbReference type="SMART" id="SM01120">
    <property type="entry name" value="Dak2"/>
    <property type="match status" value="1"/>
</dbReference>
<dbReference type="GO" id="GO:0004371">
    <property type="term" value="F:glycerone kinase activity"/>
    <property type="evidence" value="ECO:0007669"/>
    <property type="project" value="InterPro"/>
</dbReference>
<dbReference type="InterPro" id="IPR050861">
    <property type="entry name" value="Dihydroxyacetone_Kinase"/>
</dbReference>
<dbReference type="AlphaFoldDB" id="A0A5R9JA35"/>
<evidence type="ECO:0000256" key="1">
    <source>
        <dbReference type="ARBA" id="ARBA00022679"/>
    </source>
</evidence>
<proteinExistence type="predicted"/>
<keyword evidence="5" id="KW-1185">Reference proteome</keyword>
<dbReference type="Proteomes" id="UP000305654">
    <property type="component" value="Unassembled WGS sequence"/>
</dbReference>
<protein>
    <submittedName>
        <fullName evidence="4">Dihydroxyacetone kinase subunit L</fullName>
    </submittedName>
</protein>
<dbReference type="RefSeq" id="WP_138326632.1">
    <property type="nucleotide sequence ID" value="NZ_VCDI01000004.1"/>
</dbReference>
<accession>A0A5R9JA35</accession>
<dbReference type="PROSITE" id="PS51480">
    <property type="entry name" value="DHAL"/>
    <property type="match status" value="1"/>
</dbReference>
<dbReference type="NCBIfam" id="TIGR02365">
    <property type="entry name" value="dha_L_ycgS"/>
    <property type="match status" value="1"/>
</dbReference>
<keyword evidence="1" id="KW-0808">Transferase</keyword>
<dbReference type="FunFam" id="1.25.40.340:FF:000002">
    <property type="entry name" value="Dihydroxyacetone kinase, L subunit"/>
    <property type="match status" value="1"/>
</dbReference>
<dbReference type="Pfam" id="PF02734">
    <property type="entry name" value="Dak2"/>
    <property type="match status" value="1"/>
</dbReference>
<evidence type="ECO:0000313" key="4">
    <source>
        <dbReference type="EMBL" id="TLU72226.1"/>
    </source>
</evidence>
<reference evidence="4 5" key="1">
    <citation type="submission" date="2019-05" db="EMBL/GenBank/DDBJ databases">
        <authorList>
            <person name="Pankratov T."/>
            <person name="Grouzdev D."/>
        </authorList>
    </citation>
    <scope>NUCLEOTIDE SEQUENCE [LARGE SCALE GENOMIC DNA]</scope>
    <source>
        <strain evidence="4 5">KEBCLARHB70R</strain>
    </source>
</reference>
<dbReference type="InterPro" id="IPR036117">
    <property type="entry name" value="DhaL_dom_sf"/>
</dbReference>
<dbReference type="InterPro" id="IPR004007">
    <property type="entry name" value="DhaL_dom"/>
</dbReference>
<feature type="domain" description="DhaL" evidence="3">
    <location>
        <begin position="8"/>
        <end position="207"/>
    </location>
</feature>
<name>A0A5R9JA35_9PROT</name>
<dbReference type="Gene3D" id="1.25.40.340">
    <property type="match status" value="1"/>
</dbReference>
<dbReference type="PANTHER" id="PTHR28629">
    <property type="entry name" value="TRIOKINASE/FMN CYCLASE"/>
    <property type="match status" value="1"/>
</dbReference>
<dbReference type="GO" id="GO:0005829">
    <property type="term" value="C:cytosol"/>
    <property type="evidence" value="ECO:0007669"/>
    <property type="project" value="TreeGrafter"/>
</dbReference>
<evidence type="ECO:0000256" key="2">
    <source>
        <dbReference type="ARBA" id="ARBA00022777"/>
    </source>
</evidence>
<keyword evidence="2 4" id="KW-0418">Kinase</keyword>
<dbReference type="OrthoDB" id="9800291at2"/>
<evidence type="ECO:0000313" key="5">
    <source>
        <dbReference type="Proteomes" id="UP000305654"/>
    </source>
</evidence>
<organism evidence="4 5">
    <name type="scientific">Lichenicoccus roseus</name>
    <dbReference type="NCBI Taxonomy" id="2683649"/>
    <lineage>
        <taxon>Bacteria</taxon>
        <taxon>Pseudomonadati</taxon>
        <taxon>Pseudomonadota</taxon>
        <taxon>Alphaproteobacteria</taxon>
        <taxon>Acetobacterales</taxon>
        <taxon>Acetobacteraceae</taxon>
        <taxon>Lichenicoccus</taxon>
    </lineage>
</organism>
<gene>
    <name evidence="4" type="primary">dhaL</name>
    <name evidence="4" type="ORF">FE263_14050</name>
</gene>
<sequence length="216" mass="22156">MAETVTLADAAPIATEIGAVIIENQGLLSEIDGATGDGDHGINMAKGFRLANERLGKKSFDLREGFATIGDTLLGDIGGSMGPLYGSFFTDMADSLEGSDKLDRDNFAAMLTAGEAGVVDLGEAKVGDKTLIDVLVPARDAFAAAAKDGKDFAASLEALKAASAEGLESTRDMVAKLGRAARLGERSRGTLDAGACSANLILQALADGLLKRLHAA</sequence>
<dbReference type="InterPro" id="IPR012737">
    <property type="entry name" value="DhaK_L_YcgS"/>
</dbReference>